<organism evidence="3 4">
    <name type="scientific">Aegilops tauschii subsp. strangulata</name>
    <name type="common">Goatgrass</name>
    <dbReference type="NCBI Taxonomy" id="200361"/>
    <lineage>
        <taxon>Eukaryota</taxon>
        <taxon>Viridiplantae</taxon>
        <taxon>Streptophyta</taxon>
        <taxon>Embryophyta</taxon>
        <taxon>Tracheophyta</taxon>
        <taxon>Spermatophyta</taxon>
        <taxon>Magnoliopsida</taxon>
        <taxon>Liliopsida</taxon>
        <taxon>Poales</taxon>
        <taxon>Poaceae</taxon>
        <taxon>BOP clade</taxon>
        <taxon>Pooideae</taxon>
        <taxon>Triticodae</taxon>
        <taxon>Triticeae</taxon>
        <taxon>Triticinae</taxon>
        <taxon>Aegilops</taxon>
    </lineage>
</organism>
<reference evidence="3" key="3">
    <citation type="journal article" date="2017" name="Nature">
        <title>Genome sequence of the progenitor of the wheat D genome Aegilops tauschii.</title>
        <authorList>
            <person name="Luo M.C."/>
            <person name="Gu Y.Q."/>
            <person name="Puiu D."/>
            <person name="Wang H."/>
            <person name="Twardziok S.O."/>
            <person name="Deal K.R."/>
            <person name="Huo N."/>
            <person name="Zhu T."/>
            <person name="Wang L."/>
            <person name="Wang Y."/>
            <person name="McGuire P.E."/>
            <person name="Liu S."/>
            <person name="Long H."/>
            <person name="Ramasamy R.K."/>
            <person name="Rodriguez J.C."/>
            <person name="Van S.L."/>
            <person name="Yuan L."/>
            <person name="Wang Z."/>
            <person name="Xia Z."/>
            <person name="Xiao L."/>
            <person name="Anderson O.D."/>
            <person name="Ouyang S."/>
            <person name="Liang Y."/>
            <person name="Zimin A.V."/>
            <person name="Pertea G."/>
            <person name="Qi P."/>
            <person name="Bennetzen J.L."/>
            <person name="Dai X."/>
            <person name="Dawson M.W."/>
            <person name="Muller H.G."/>
            <person name="Kugler K."/>
            <person name="Rivarola-Duarte L."/>
            <person name="Spannagl M."/>
            <person name="Mayer K.F.X."/>
            <person name="Lu F.H."/>
            <person name="Bevan M.W."/>
            <person name="Leroy P."/>
            <person name="Li P."/>
            <person name="You F.M."/>
            <person name="Sun Q."/>
            <person name="Liu Z."/>
            <person name="Lyons E."/>
            <person name="Wicker T."/>
            <person name="Salzberg S.L."/>
            <person name="Devos K.M."/>
            <person name="Dvorak J."/>
        </authorList>
    </citation>
    <scope>NUCLEOTIDE SEQUENCE [LARGE SCALE GENOMIC DNA]</scope>
    <source>
        <strain evidence="3">cv. AL8/78</strain>
    </source>
</reference>
<reference evidence="4" key="1">
    <citation type="journal article" date="2014" name="Science">
        <title>Ancient hybridizations among the ancestral genomes of bread wheat.</title>
        <authorList>
            <consortium name="International Wheat Genome Sequencing Consortium,"/>
            <person name="Marcussen T."/>
            <person name="Sandve S.R."/>
            <person name="Heier L."/>
            <person name="Spannagl M."/>
            <person name="Pfeifer M."/>
            <person name="Jakobsen K.S."/>
            <person name="Wulff B.B."/>
            <person name="Steuernagel B."/>
            <person name="Mayer K.F."/>
            <person name="Olsen O.A."/>
        </authorList>
    </citation>
    <scope>NUCLEOTIDE SEQUENCE [LARGE SCALE GENOMIC DNA]</scope>
    <source>
        <strain evidence="4">cv. AL8/78</strain>
    </source>
</reference>
<evidence type="ECO:0000313" key="3">
    <source>
        <dbReference type="EnsemblPlants" id="AET3Gv20309800.7"/>
    </source>
</evidence>
<feature type="compositionally biased region" description="Low complexity" evidence="1">
    <location>
        <begin position="48"/>
        <end position="57"/>
    </location>
</feature>
<feature type="region of interest" description="Disordered" evidence="1">
    <location>
        <begin position="40"/>
        <end position="102"/>
    </location>
</feature>
<dbReference type="OrthoDB" id="1925033at2759"/>
<feature type="chain" id="PRO_5019119520" evidence="2">
    <location>
        <begin position="20"/>
        <end position="275"/>
    </location>
</feature>
<reference evidence="3" key="5">
    <citation type="journal article" date="2021" name="G3 (Bethesda)">
        <title>Aegilops tauschii genome assembly Aet v5.0 features greater sequence contiguity and improved annotation.</title>
        <authorList>
            <person name="Wang L."/>
            <person name="Zhu T."/>
            <person name="Rodriguez J.C."/>
            <person name="Deal K.R."/>
            <person name="Dubcovsky J."/>
            <person name="McGuire P.E."/>
            <person name="Lux T."/>
            <person name="Spannagl M."/>
            <person name="Mayer K.F.X."/>
            <person name="Baldrich P."/>
            <person name="Meyers B.C."/>
            <person name="Huo N."/>
            <person name="Gu Y.Q."/>
            <person name="Zhou H."/>
            <person name="Devos K.M."/>
            <person name="Bennetzen J.L."/>
            <person name="Unver T."/>
            <person name="Budak H."/>
            <person name="Gulick P.J."/>
            <person name="Galiba G."/>
            <person name="Kalapos B."/>
            <person name="Nelson D.R."/>
            <person name="Li P."/>
            <person name="You F.M."/>
            <person name="Luo M.C."/>
            <person name="Dvorak J."/>
        </authorList>
    </citation>
    <scope>NUCLEOTIDE SEQUENCE [LARGE SCALE GENOMIC DNA]</scope>
    <source>
        <strain evidence="3">cv. AL8/78</strain>
    </source>
</reference>
<dbReference type="AlphaFoldDB" id="A0A453EDT3"/>
<feature type="signal peptide" evidence="2">
    <location>
        <begin position="1"/>
        <end position="19"/>
    </location>
</feature>
<name>A0A453EDT3_AEGTS</name>
<dbReference type="RefSeq" id="XP_020190928.1">
    <property type="nucleotide sequence ID" value="XM_020335339.4"/>
</dbReference>
<evidence type="ECO:0000256" key="2">
    <source>
        <dbReference type="SAM" id="SignalP"/>
    </source>
</evidence>
<feature type="compositionally biased region" description="Basic residues" evidence="1">
    <location>
        <begin position="68"/>
        <end position="78"/>
    </location>
</feature>
<reference evidence="4" key="2">
    <citation type="journal article" date="2017" name="Nat. Plants">
        <title>The Aegilops tauschii genome reveals multiple impacts of transposons.</title>
        <authorList>
            <person name="Zhao G."/>
            <person name="Zou C."/>
            <person name="Li K."/>
            <person name="Wang K."/>
            <person name="Li T."/>
            <person name="Gao L."/>
            <person name="Zhang X."/>
            <person name="Wang H."/>
            <person name="Yang Z."/>
            <person name="Liu X."/>
            <person name="Jiang W."/>
            <person name="Mao L."/>
            <person name="Kong X."/>
            <person name="Jiao Y."/>
            <person name="Jia J."/>
        </authorList>
    </citation>
    <scope>NUCLEOTIDE SEQUENCE [LARGE SCALE GENOMIC DNA]</scope>
    <source>
        <strain evidence="4">cv. AL8/78</strain>
    </source>
</reference>
<evidence type="ECO:0000256" key="1">
    <source>
        <dbReference type="SAM" id="MobiDB-lite"/>
    </source>
</evidence>
<reference evidence="3" key="4">
    <citation type="submission" date="2019-03" db="UniProtKB">
        <authorList>
            <consortium name="EnsemblPlants"/>
        </authorList>
    </citation>
    <scope>IDENTIFICATION</scope>
</reference>
<keyword evidence="4" id="KW-1185">Reference proteome</keyword>
<dbReference type="OMA" id="PLCCHIH"/>
<protein>
    <submittedName>
        <fullName evidence="3">Uncharacterized protein</fullName>
    </submittedName>
</protein>
<evidence type="ECO:0000313" key="4">
    <source>
        <dbReference type="Proteomes" id="UP000015105"/>
    </source>
</evidence>
<dbReference type="PANTHER" id="PTHR35991">
    <property type="entry name" value="CA-RESPONSIVE PROTEIN"/>
    <property type="match status" value="1"/>
</dbReference>
<dbReference type="STRING" id="200361.A0A453EDT3"/>
<dbReference type="Proteomes" id="UP000015105">
    <property type="component" value="Chromosome 3D"/>
</dbReference>
<sequence length="275" mass="31001">MDLPLALAALLLILLVLLAAPPAALLIALHLNRRHRLRRPRLTPPEPAAAALEPSAPAEEDEGGEDKRRRRRARRKQQQKQGGDGAASQAAGGVSHDALPPRPRFPLASVAGALQRRITARYDELARASQVQSLTIDQVHEFLSTLVDARDELLQKSENTRRSITIRKAMLSNSRNGRSSHDHLRLCQQVDKLEFEYERLKKDASIYHNLHEQLQLSSCYKLMEESNDEAEKRIREGAFAKGVRDTAFEELLAVEKKDNAFWRRDGKLRSISDSM</sequence>
<dbReference type="Gramene" id="AET3Gv20309800.7">
    <property type="protein sequence ID" value="AET3Gv20309800.7"/>
    <property type="gene ID" value="AET3Gv20309800"/>
</dbReference>
<proteinExistence type="predicted"/>
<dbReference type="PANTHER" id="PTHR35991:SF1">
    <property type="entry name" value="CA-RESPONSIVE PROTEIN"/>
    <property type="match status" value="1"/>
</dbReference>
<dbReference type="GeneID" id="109776677"/>
<dbReference type="KEGG" id="ats:109776677"/>
<accession>A0A453EDT3</accession>
<dbReference type="EnsemblPlants" id="AET3Gv20309800.7">
    <property type="protein sequence ID" value="AET3Gv20309800.7"/>
    <property type="gene ID" value="AET3Gv20309800"/>
</dbReference>
<keyword evidence="2" id="KW-0732">Signal</keyword>